<dbReference type="RefSeq" id="WP_062180570.1">
    <property type="nucleotide sequence ID" value="NZ_BBXL01000010.1"/>
</dbReference>
<keyword evidence="3" id="KW-1185">Reference proteome</keyword>
<gene>
    <name evidence="2" type="ORF">SAMN05444362_105156</name>
</gene>
<protein>
    <submittedName>
        <fullName evidence="2">CarboxypepD_reg-like domain-containing protein</fullName>
    </submittedName>
</protein>
<dbReference type="SUPFAM" id="SSF49464">
    <property type="entry name" value="Carboxypeptidase regulatory domain-like"/>
    <property type="match status" value="1"/>
</dbReference>
<dbReference type="EMBL" id="FQUC01000005">
    <property type="protein sequence ID" value="SHF33589.1"/>
    <property type="molecule type" value="Genomic_DNA"/>
</dbReference>
<feature type="signal peptide" evidence="1">
    <location>
        <begin position="1"/>
        <end position="21"/>
    </location>
</feature>
<evidence type="ECO:0000256" key="1">
    <source>
        <dbReference type="SAM" id="SignalP"/>
    </source>
</evidence>
<dbReference type="Proteomes" id="UP000184480">
    <property type="component" value="Unassembled WGS sequence"/>
</dbReference>
<dbReference type="STRING" id="1346286.SAMN05444362_105156"/>
<sequence length="274" mass="31261">MRLFFLFFIILQILTLSASYAQISAGRISDFVTNEDIEFVEIGILNHNSGTISDIDGRYQIDMSGINPDDTLRFSHTAYKTIDFKVSEYLSTIDKDIKLTPKNDEIETIVVNHRNFRQQTLGNNFKGDKYQGGFIQNVKGFECGVLLKIEKRAILQKLIMNISDCAYENIYFRVNVYKETGKNEFQNILGQPIYLQQKMTGDEKELVVDLSPYFVHVEGNTLITLQHIANIGMGQLLFAGSPKGSTSYYRTSSQGRWTKAPMKLSFRVEAMVEK</sequence>
<evidence type="ECO:0000313" key="3">
    <source>
        <dbReference type="Proteomes" id="UP000184480"/>
    </source>
</evidence>
<name>A0A1M5ATM6_9BACT</name>
<accession>A0A1M5ATM6</accession>
<evidence type="ECO:0000313" key="2">
    <source>
        <dbReference type="EMBL" id="SHF33589.1"/>
    </source>
</evidence>
<dbReference type="Pfam" id="PF13715">
    <property type="entry name" value="CarbopepD_reg_2"/>
    <property type="match status" value="1"/>
</dbReference>
<dbReference type="InterPro" id="IPR008969">
    <property type="entry name" value="CarboxyPept-like_regulatory"/>
</dbReference>
<organism evidence="2 3">
    <name type="scientific">Dysgonomonas macrotermitis</name>
    <dbReference type="NCBI Taxonomy" id="1346286"/>
    <lineage>
        <taxon>Bacteria</taxon>
        <taxon>Pseudomonadati</taxon>
        <taxon>Bacteroidota</taxon>
        <taxon>Bacteroidia</taxon>
        <taxon>Bacteroidales</taxon>
        <taxon>Dysgonomonadaceae</taxon>
        <taxon>Dysgonomonas</taxon>
    </lineage>
</organism>
<reference evidence="3" key="1">
    <citation type="submission" date="2016-11" db="EMBL/GenBank/DDBJ databases">
        <authorList>
            <person name="Varghese N."/>
            <person name="Submissions S."/>
        </authorList>
    </citation>
    <scope>NUCLEOTIDE SEQUENCE [LARGE SCALE GENOMIC DNA]</scope>
    <source>
        <strain evidence="3">DSM 27370</strain>
    </source>
</reference>
<dbReference type="AlphaFoldDB" id="A0A1M5ATM6"/>
<feature type="chain" id="PRO_5009908849" evidence="1">
    <location>
        <begin position="22"/>
        <end position="274"/>
    </location>
</feature>
<dbReference type="OrthoDB" id="1079187at2"/>
<keyword evidence="1" id="KW-0732">Signal</keyword>
<proteinExistence type="predicted"/>